<dbReference type="EMBL" id="BNJJ01000001">
    <property type="protein sequence ID" value="GHO82142.1"/>
    <property type="molecule type" value="Genomic_DNA"/>
</dbReference>
<organism evidence="1 2">
    <name type="scientific">Dictyobacter formicarum</name>
    <dbReference type="NCBI Taxonomy" id="2778368"/>
    <lineage>
        <taxon>Bacteria</taxon>
        <taxon>Bacillati</taxon>
        <taxon>Chloroflexota</taxon>
        <taxon>Ktedonobacteria</taxon>
        <taxon>Ktedonobacterales</taxon>
        <taxon>Dictyobacteraceae</taxon>
        <taxon>Dictyobacter</taxon>
    </lineage>
</organism>
<comment type="caution">
    <text evidence="1">The sequence shown here is derived from an EMBL/GenBank/DDBJ whole genome shotgun (WGS) entry which is preliminary data.</text>
</comment>
<keyword evidence="2" id="KW-1185">Reference proteome</keyword>
<accession>A0ABQ3V7M5</accession>
<sequence length="52" mass="5935">MGINDYSNILLTPGFQRNILEDEIGIRSPLSRYRAGIYTCSEEITTIVKRES</sequence>
<name>A0ABQ3V7M5_9CHLR</name>
<evidence type="ECO:0000313" key="2">
    <source>
        <dbReference type="Proteomes" id="UP000635565"/>
    </source>
</evidence>
<evidence type="ECO:0000313" key="1">
    <source>
        <dbReference type="EMBL" id="GHO82142.1"/>
    </source>
</evidence>
<protein>
    <submittedName>
        <fullName evidence="1">Uncharacterized protein</fullName>
    </submittedName>
</protein>
<dbReference type="Proteomes" id="UP000635565">
    <property type="component" value="Unassembled WGS sequence"/>
</dbReference>
<proteinExistence type="predicted"/>
<reference evidence="1 2" key="1">
    <citation type="journal article" date="2021" name="Int. J. Syst. Evol. Microbiol.">
        <title>Reticulibacter mediterranei gen. nov., sp. nov., within the new family Reticulibacteraceae fam. nov., and Ktedonospora formicarum gen. nov., sp. nov., Ktedonobacter robiniae sp. nov., Dictyobacter formicarum sp. nov. and Dictyobacter arantiisoli sp. nov., belonging to the class Ktedonobacteria.</title>
        <authorList>
            <person name="Yabe S."/>
            <person name="Zheng Y."/>
            <person name="Wang C.M."/>
            <person name="Sakai Y."/>
            <person name="Abe K."/>
            <person name="Yokota A."/>
            <person name="Donadio S."/>
            <person name="Cavaletti L."/>
            <person name="Monciardini P."/>
        </authorList>
    </citation>
    <scope>NUCLEOTIDE SEQUENCE [LARGE SCALE GENOMIC DNA]</scope>
    <source>
        <strain evidence="1 2">SOSP1-9</strain>
    </source>
</reference>
<gene>
    <name evidence="1" type="ORF">KSZ_01480</name>
</gene>